<evidence type="ECO:0000259" key="8">
    <source>
        <dbReference type="PROSITE" id="PS50888"/>
    </source>
</evidence>
<keyword evidence="6" id="KW-0539">Nucleus</keyword>
<dbReference type="InterPro" id="IPR051358">
    <property type="entry name" value="TF_AMS/ICE1/BHLH6-like"/>
</dbReference>
<dbReference type="GO" id="GO:0005634">
    <property type="term" value="C:nucleus"/>
    <property type="evidence" value="ECO:0007669"/>
    <property type="project" value="UniProtKB-SubCell"/>
</dbReference>
<gene>
    <name evidence="9" type="ORF">KP509_23G086600</name>
</gene>
<protein>
    <recommendedName>
        <fullName evidence="8">BHLH domain-containing protein</fullName>
    </recommendedName>
</protein>
<dbReference type="AlphaFoldDB" id="A0A8T2S1Y8"/>
<dbReference type="PANTHER" id="PTHR31945:SF129">
    <property type="entry name" value="TRANSCRIPTION FACTOR SCREAM2"/>
    <property type="match status" value="1"/>
</dbReference>
<dbReference type="GO" id="GO:0046983">
    <property type="term" value="F:protein dimerization activity"/>
    <property type="evidence" value="ECO:0007669"/>
    <property type="project" value="InterPro"/>
</dbReference>
<dbReference type="SUPFAM" id="SSF47459">
    <property type="entry name" value="HLH, helix-loop-helix DNA-binding domain"/>
    <property type="match status" value="1"/>
</dbReference>
<dbReference type="InterPro" id="IPR011598">
    <property type="entry name" value="bHLH_dom"/>
</dbReference>
<dbReference type="SMART" id="SM00353">
    <property type="entry name" value="HLH"/>
    <property type="match status" value="1"/>
</dbReference>
<evidence type="ECO:0000256" key="6">
    <source>
        <dbReference type="ARBA" id="ARBA00023242"/>
    </source>
</evidence>
<dbReference type="Proteomes" id="UP000825935">
    <property type="component" value="Chromosome 23"/>
</dbReference>
<evidence type="ECO:0000256" key="7">
    <source>
        <dbReference type="SAM" id="MobiDB-lite"/>
    </source>
</evidence>
<comment type="subcellular location">
    <subcellularLocation>
        <location evidence="1">Nucleus</location>
    </subcellularLocation>
</comment>
<dbReference type="GO" id="GO:0043565">
    <property type="term" value="F:sequence-specific DNA binding"/>
    <property type="evidence" value="ECO:0007669"/>
    <property type="project" value="TreeGrafter"/>
</dbReference>
<evidence type="ECO:0000313" key="9">
    <source>
        <dbReference type="EMBL" id="KAH7302779.1"/>
    </source>
</evidence>
<accession>A0A8T2S1Y8</accession>
<dbReference type="InterPro" id="IPR036638">
    <property type="entry name" value="HLH_DNA-bd_sf"/>
</dbReference>
<dbReference type="EMBL" id="CM035428">
    <property type="protein sequence ID" value="KAH7302779.1"/>
    <property type="molecule type" value="Genomic_DNA"/>
</dbReference>
<reference evidence="9 10" key="1">
    <citation type="submission" date="2021-08" db="EMBL/GenBank/DDBJ databases">
        <title>WGS assembly of Ceratopteris richardii.</title>
        <authorList>
            <person name="Marchant D.B."/>
            <person name="Chen G."/>
            <person name="Jenkins J."/>
            <person name="Shu S."/>
            <person name="Leebens-Mack J."/>
            <person name="Grimwood J."/>
            <person name="Schmutz J."/>
            <person name="Soltis P."/>
            <person name="Soltis D."/>
            <person name="Chen Z.-H."/>
        </authorList>
    </citation>
    <scope>NUCLEOTIDE SEQUENCE [LARGE SCALE GENOMIC DNA]</scope>
    <source>
        <strain evidence="9">Whitten #5841</strain>
        <tissue evidence="9">Leaf</tissue>
    </source>
</reference>
<dbReference type="FunFam" id="4.10.280.10:FF:000066">
    <property type="entry name" value="BHLH transcription factor"/>
    <property type="match status" value="1"/>
</dbReference>
<feature type="region of interest" description="Disordered" evidence="7">
    <location>
        <begin position="106"/>
        <end position="165"/>
    </location>
</feature>
<keyword evidence="2" id="KW-0217">Developmental protein</keyword>
<evidence type="ECO:0000256" key="3">
    <source>
        <dbReference type="ARBA" id="ARBA00023015"/>
    </source>
</evidence>
<evidence type="ECO:0000256" key="2">
    <source>
        <dbReference type="ARBA" id="ARBA00022473"/>
    </source>
</evidence>
<keyword evidence="5" id="KW-0804">Transcription</keyword>
<evidence type="ECO:0000313" key="10">
    <source>
        <dbReference type="Proteomes" id="UP000825935"/>
    </source>
</evidence>
<organism evidence="9 10">
    <name type="scientific">Ceratopteris richardii</name>
    <name type="common">Triangle waterfern</name>
    <dbReference type="NCBI Taxonomy" id="49495"/>
    <lineage>
        <taxon>Eukaryota</taxon>
        <taxon>Viridiplantae</taxon>
        <taxon>Streptophyta</taxon>
        <taxon>Embryophyta</taxon>
        <taxon>Tracheophyta</taxon>
        <taxon>Polypodiopsida</taxon>
        <taxon>Polypodiidae</taxon>
        <taxon>Polypodiales</taxon>
        <taxon>Pteridineae</taxon>
        <taxon>Pteridaceae</taxon>
        <taxon>Parkerioideae</taxon>
        <taxon>Ceratopteris</taxon>
    </lineage>
</organism>
<keyword evidence="4" id="KW-0238">DNA-binding</keyword>
<dbReference type="CDD" id="cd11443">
    <property type="entry name" value="bHLH_AtAMS_like"/>
    <property type="match status" value="1"/>
</dbReference>
<dbReference type="InterPro" id="IPR054502">
    <property type="entry name" value="bHLH-TF_ACT-like_plant"/>
</dbReference>
<dbReference type="Pfam" id="PF00010">
    <property type="entry name" value="HLH"/>
    <property type="match status" value="1"/>
</dbReference>
<dbReference type="Pfam" id="PF22754">
    <property type="entry name" value="bHLH-TF_ACT-like_plant"/>
    <property type="match status" value="1"/>
</dbReference>
<comment type="caution">
    <text evidence="9">The sequence shown here is derived from an EMBL/GenBank/DDBJ whole genome shotgun (WGS) entry which is preliminary data.</text>
</comment>
<dbReference type="Gene3D" id="4.10.280.10">
    <property type="entry name" value="Helix-loop-helix DNA-binding domain"/>
    <property type="match status" value="1"/>
</dbReference>
<feature type="region of interest" description="Disordered" evidence="7">
    <location>
        <begin position="69"/>
        <end position="93"/>
    </location>
</feature>
<evidence type="ECO:0000256" key="5">
    <source>
        <dbReference type="ARBA" id="ARBA00023163"/>
    </source>
</evidence>
<proteinExistence type="predicted"/>
<feature type="domain" description="BHLH" evidence="8">
    <location>
        <begin position="280"/>
        <end position="329"/>
    </location>
</feature>
<dbReference type="OrthoDB" id="551431at2759"/>
<keyword evidence="10" id="KW-1185">Reference proteome</keyword>
<feature type="compositionally biased region" description="Polar residues" evidence="7">
    <location>
        <begin position="77"/>
        <end position="93"/>
    </location>
</feature>
<dbReference type="PROSITE" id="PS50888">
    <property type="entry name" value="BHLH"/>
    <property type="match status" value="1"/>
</dbReference>
<dbReference type="GO" id="GO:0003700">
    <property type="term" value="F:DNA-binding transcription factor activity"/>
    <property type="evidence" value="ECO:0007669"/>
    <property type="project" value="TreeGrafter"/>
</dbReference>
<keyword evidence="3" id="KW-0805">Transcription regulation</keyword>
<feature type="compositionally biased region" description="Low complexity" evidence="7">
    <location>
        <begin position="137"/>
        <end position="150"/>
    </location>
</feature>
<dbReference type="CDD" id="cd04873">
    <property type="entry name" value="ACT_UUR-ACR-like"/>
    <property type="match status" value="1"/>
</dbReference>
<evidence type="ECO:0000256" key="1">
    <source>
        <dbReference type="ARBA" id="ARBA00004123"/>
    </source>
</evidence>
<name>A0A8T2S1Y8_CERRI</name>
<sequence>MLSTTVMENHTTNMQQEAPAFLSLYNLHNEFTSVNRVPDSSAMRLPSVSNTSVHLQALERNLSTSPTSMLFQKRAAQRQQQSCTPNPNDSTALSTSEALAKLTLPASSHGHTPVSRPRASPHSSFSNSQKEFTTKRSGSSSSAAAFSDSHFGSEHQQPEQSQAADGATTNFLTDKDYGRQDLQMGLPASPDHGFSLGPDEETCEALFHVHDPELQKMEAVQGAASSALQDQTTDEDEMLLLQSATRGAEASLQLTAASSDRQMQDAITISRGNVRGKSKGPPAKNLMAERRRRKKLNDRLYTLRSVVPKISKMDRASILGDAIEYLKELLQRINDLHNELEGSSNPNTTCGSSAPALLPAGGFPPPTLNSLNCNNQPSPFMPLVKLEDCSSSIPGQLHLQTMPNAAPVPDPSQPPKIEVRQREGRSMNIHMFCGRHPGLLLATMRALDGLGLDVQQAVISCFNGFALDVFRAEQSQDDDVGVEEIRRVLLHTVTTTSASASGAAVSGGSF</sequence>
<dbReference type="PANTHER" id="PTHR31945">
    <property type="entry name" value="TRANSCRIPTION FACTOR SCREAM2-RELATED"/>
    <property type="match status" value="1"/>
</dbReference>
<evidence type="ECO:0000256" key="4">
    <source>
        <dbReference type="ARBA" id="ARBA00023125"/>
    </source>
</evidence>
<feature type="compositionally biased region" description="Polar residues" evidence="7">
    <location>
        <begin position="121"/>
        <end position="131"/>
    </location>
</feature>